<dbReference type="EMBL" id="MU404358">
    <property type="protein sequence ID" value="KAI1610555.1"/>
    <property type="molecule type" value="Genomic_DNA"/>
</dbReference>
<sequence length="143" mass="17446">MAQNFNHLCRNLKFADVMRISFVLNDDHHSSASTSARQKYQDEQSFFIWYHRTDLGLPWDQVMEMYRRYWKEDREKSGLQCKFYRILDQYNVDKVRKQTKMGRSSAREKKGKFGVLQRTNRRFPWMKPDHLGHRRMPVLRAKL</sequence>
<reference evidence="1" key="1">
    <citation type="journal article" date="2022" name="bioRxiv">
        <title>Deciphering the potential niche of two novel black yeast fungi from a biological soil crust based on their genomes, phenotypes, and melanin regulation.</title>
        <authorList>
            <consortium name="DOE Joint Genome Institute"/>
            <person name="Carr E.C."/>
            <person name="Barton Q."/>
            <person name="Grambo S."/>
            <person name="Sullivan M."/>
            <person name="Renfro C.M."/>
            <person name="Kuo A."/>
            <person name="Pangilinan J."/>
            <person name="Lipzen A."/>
            <person name="Keymanesh K."/>
            <person name="Savage E."/>
            <person name="Barry K."/>
            <person name="Grigoriev I.V."/>
            <person name="Riekhof W.R."/>
            <person name="Harris S.S."/>
        </authorList>
    </citation>
    <scope>NUCLEOTIDE SEQUENCE</scope>
    <source>
        <strain evidence="1">JF 03-4F</strain>
    </source>
</reference>
<evidence type="ECO:0000313" key="2">
    <source>
        <dbReference type="Proteomes" id="UP001203852"/>
    </source>
</evidence>
<organism evidence="1 2">
    <name type="scientific">Exophiala viscosa</name>
    <dbReference type="NCBI Taxonomy" id="2486360"/>
    <lineage>
        <taxon>Eukaryota</taxon>
        <taxon>Fungi</taxon>
        <taxon>Dikarya</taxon>
        <taxon>Ascomycota</taxon>
        <taxon>Pezizomycotina</taxon>
        <taxon>Eurotiomycetes</taxon>
        <taxon>Chaetothyriomycetidae</taxon>
        <taxon>Chaetothyriales</taxon>
        <taxon>Herpotrichiellaceae</taxon>
        <taxon>Exophiala</taxon>
    </lineage>
</organism>
<evidence type="ECO:0000313" key="1">
    <source>
        <dbReference type="EMBL" id="KAI1610555.1"/>
    </source>
</evidence>
<dbReference type="AlphaFoldDB" id="A0AAN6IB55"/>
<dbReference type="Proteomes" id="UP001203852">
    <property type="component" value="Unassembled WGS sequence"/>
</dbReference>
<gene>
    <name evidence="1" type="ORF">EDD36DRAFT_421630</name>
</gene>
<comment type="caution">
    <text evidence="1">The sequence shown here is derived from an EMBL/GenBank/DDBJ whole genome shotgun (WGS) entry which is preliminary data.</text>
</comment>
<name>A0AAN6IB55_9EURO</name>
<keyword evidence="2" id="KW-1185">Reference proteome</keyword>
<protein>
    <submittedName>
        <fullName evidence="1">Uncharacterized protein</fullName>
    </submittedName>
</protein>
<proteinExistence type="predicted"/>
<accession>A0AAN6IB55</accession>